<feature type="transmembrane region" description="Helical" evidence="7">
    <location>
        <begin position="280"/>
        <end position="300"/>
    </location>
</feature>
<dbReference type="Gene3D" id="1.10.3720.10">
    <property type="entry name" value="MetI-like"/>
    <property type="match status" value="2"/>
</dbReference>
<gene>
    <name evidence="9" type="primary">opuAB_1</name>
    <name evidence="9" type="ORF">PEL8287_00859</name>
</gene>
<evidence type="ECO:0000256" key="5">
    <source>
        <dbReference type="ARBA" id="ARBA00022989"/>
    </source>
</evidence>
<dbReference type="GO" id="GO:0015226">
    <property type="term" value="F:carnitine transmembrane transporter activity"/>
    <property type="evidence" value="ECO:0007669"/>
    <property type="project" value="TreeGrafter"/>
</dbReference>
<keyword evidence="10" id="KW-1185">Reference proteome</keyword>
<evidence type="ECO:0000259" key="8">
    <source>
        <dbReference type="PROSITE" id="PS50928"/>
    </source>
</evidence>
<reference evidence="9 10" key="1">
    <citation type="submission" date="2017-03" db="EMBL/GenBank/DDBJ databases">
        <authorList>
            <person name="Afonso C.L."/>
            <person name="Miller P.J."/>
            <person name="Scott M.A."/>
            <person name="Spackman E."/>
            <person name="Goraichik I."/>
            <person name="Dimitrov K.M."/>
            <person name="Suarez D.L."/>
            <person name="Swayne D.E."/>
        </authorList>
    </citation>
    <scope>NUCLEOTIDE SEQUENCE [LARGE SCALE GENOMIC DNA]</scope>
    <source>
        <strain evidence="9 10">CECT 8287</strain>
    </source>
</reference>
<dbReference type="GO" id="GO:0031460">
    <property type="term" value="P:glycine betaine transport"/>
    <property type="evidence" value="ECO:0007669"/>
    <property type="project" value="TreeGrafter"/>
</dbReference>
<comment type="similarity">
    <text evidence="7">Belongs to the binding-protein-dependent transport system permease family.</text>
</comment>
<keyword evidence="4 7" id="KW-0812">Transmembrane</keyword>
<feature type="transmembrane region" description="Helical" evidence="7">
    <location>
        <begin position="160"/>
        <end position="180"/>
    </location>
</feature>
<keyword evidence="3" id="KW-1003">Cell membrane</keyword>
<feature type="transmembrane region" description="Helical" evidence="7">
    <location>
        <begin position="312"/>
        <end position="329"/>
    </location>
</feature>
<evidence type="ECO:0000313" key="9">
    <source>
        <dbReference type="EMBL" id="SLN20630.1"/>
    </source>
</evidence>
<dbReference type="Proteomes" id="UP000193827">
    <property type="component" value="Unassembled WGS sequence"/>
</dbReference>
<feature type="transmembrane region" description="Helical" evidence="7">
    <location>
        <begin position="136"/>
        <end position="154"/>
    </location>
</feature>
<name>A0A1Y5RM19_9RHOB</name>
<protein>
    <submittedName>
        <fullName evidence="9">Glycine betaine transport system permease protein OpuAB</fullName>
    </submittedName>
</protein>
<feature type="transmembrane region" description="Helical" evidence="7">
    <location>
        <begin position="453"/>
        <end position="469"/>
    </location>
</feature>
<dbReference type="EMBL" id="FWFL01000002">
    <property type="protein sequence ID" value="SLN20630.1"/>
    <property type="molecule type" value="Genomic_DNA"/>
</dbReference>
<evidence type="ECO:0000313" key="10">
    <source>
        <dbReference type="Proteomes" id="UP000193827"/>
    </source>
</evidence>
<accession>A0A1Y5RM19</accession>
<feature type="transmembrane region" description="Helical" evidence="7">
    <location>
        <begin position="356"/>
        <end position="377"/>
    </location>
</feature>
<evidence type="ECO:0000256" key="6">
    <source>
        <dbReference type="ARBA" id="ARBA00023136"/>
    </source>
</evidence>
<dbReference type="PANTHER" id="PTHR47737:SF1">
    <property type="entry name" value="GLYCINE BETAINE_PROLINE BETAINE TRANSPORT SYSTEM PERMEASE PROTEIN PROW"/>
    <property type="match status" value="1"/>
</dbReference>
<feature type="transmembrane region" description="Helical" evidence="7">
    <location>
        <begin position="218"/>
        <end position="239"/>
    </location>
</feature>
<evidence type="ECO:0000256" key="2">
    <source>
        <dbReference type="ARBA" id="ARBA00022448"/>
    </source>
</evidence>
<dbReference type="GO" id="GO:0015871">
    <property type="term" value="P:choline transport"/>
    <property type="evidence" value="ECO:0007669"/>
    <property type="project" value="TreeGrafter"/>
</dbReference>
<dbReference type="PANTHER" id="PTHR47737">
    <property type="entry name" value="GLYCINE BETAINE/PROLINE BETAINE TRANSPORT SYSTEM PERMEASE PROTEIN PROW"/>
    <property type="match status" value="1"/>
</dbReference>
<dbReference type="InterPro" id="IPR035906">
    <property type="entry name" value="MetI-like_sf"/>
</dbReference>
<feature type="transmembrane region" description="Helical" evidence="7">
    <location>
        <begin position="427"/>
        <end position="446"/>
    </location>
</feature>
<feature type="domain" description="ABC transmembrane type-1" evidence="8">
    <location>
        <begin position="154"/>
        <end position="333"/>
    </location>
</feature>
<evidence type="ECO:0000256" key="4">
    <source>
        <dbReference type="ARBA" id="ARBA00022692"/>
    </source>
</evidence>
<feature type="transmembrane region" description="Helical" evidence="7">
    <location>
        <begin position="475"/>
        <end position="495"/>
    </location>
</feature>
<organism evidence="9 10">
    <name type="scientific">Roseovarius litorisediminis</name>
    <dbReference type="NCBI Taxonomy" id="1312363"/>
    <lineage>
        <taxon>Bacteria</taxon>
        <taxon>Pseudomonadati</taxon>
        <taxon>Pseudomonadota</taxon>
        <taxon>Alphaproteobacteria</taxon>
        <taxon>Rhodobacterales</taxon>
        <taxon>Roseobacteraceae</taxon>
        <taxon>Roseovarius</taxon>
    </lineage>
</organism>
<proteinExistence type="inferred from homology"/>
<evidence type="ECO:0000256" key="7">
    <source>
        <dbReference type="RuleBase" id="RU363032"/>
    </source>
</evidence>
<feature type="transmembrane region" description="Helical" evidence="7">
    <location>
        <begin position="192"/>
        <end position="212"/>
    </location>
</feature>
<keyword evidence="5 7" id="KW-1133">Transmembrane helix</keyword>
<keyword evidence="6 7" id="KW-0472">Membrane</keyword>
<feature type="transmembrane region" description="Helical" evidence="7">
    <location>
        <begin position="586"/>
        <end position="614"/>
    </location>
</feature>
<dbReference type="GO" id="GO:0043190">
    <property type="term" value="C:ATP-binding cassette (ABC) transporter complex"/>
    <property type="evidence" value="ECO:0007669"/>
    <property type="project" value="TreeGrafter"/>
</dbReference>
<feature type="domain" description="ABC transmembrane type-1" evidence="8">
    <location>
        <begin position="472"/>
        <end position="653"/>
    </location>
</feature>
<sequence>MSCWGQSDMANIATDMSDGSTGLSKTRIIQIMIAVAVLLTAAKPILPDFLIRLPEAWIPPMAVWMDAIFNFIIDDLKLAVLTRWIAEGPLEFMLDTTANLLFGKRRWPNFEPIPWTAIAATAAVIGYYLGGWRMALLAGGTFVWTALIGQWKIAMQTMSVLAVAAPMAFLIGLFLGIIAWKWAWFDRAIKPILSVLQTLPFFTYLLPAVIFFKVGPTAGAVATIIYAIPPMILMTTLGLKKVSPEVVEAGKMAGCSKWQMLRSVYIPAARTEILVGVNQVIMLCLAMVVLTAFIGMPGLGAKLLAMMGSFKLGRSFEIGVTIVLIAVMLDRMSKAWVIKLPEHFERGTPWWKRHGYALATVAAFVAFVLIAQVVQVADHITRQQSFTQGKELDNLIKGILAIDAIQAVTEWLRWFLNVWVLIPFRNALLWIPTSAFILGIVTLSYYLGGKRPAIYAAIFFSIVALSGWWDRSVITLYAVISAVIISTFIGIPLGIAASRSDKWSKRILLACDTAQTFPSFIYLIPAIMLFGVNDVAVVFSIVIFTTVPLTRYTIEGLRTVPAEMTEAADMSGATAKQKLMSVQLPLALPTMAVGFNQAIIFAFFMVIIAAFIGTQDLGQELQKTLAGTELGKNIVLGMNVSLMALTFDLTIMSWAEKRKKALGLG</sequence>
<keyword evidence="2 7" id="KW-0813">Transport</keyword>
<dbReference type="Pfam" id="PF00528">
    <property type="entry name" value="BPD_transp_1"/>
    <property type="match status" value="2"/>
</dbReference>
<dbReference type="GO" id="GO:0005275">
    <property type="term" value="F:amine transmembrane transporter activity"/>
    <property type="evidence" value="ECO:0007669"/>
    <property type="project" value="TreeGrafter"/>
</dbReference>
<dbReference type="InterPro" id="IPR000515">
    <property type="entry name" value="MetI-like"/>
</dbReference>
<feature type="transmembrane region" description="Helical" evidence="7">
    <location>
        <begin position="634"/>
        <end position="655"/>
    </location>
</feature>
<dbReference type="PROSITE" id="PS50928">
    <property type="entry name" value="ABC_TM1"/>
    <property type="match status" value="2"/>
</dbReference>
<comment type="subcellular location">
    <subcellularLocation>
        <location evidence="1 7">Cell membrane</location>
        <topology evidence="1 7">Multi-pass membrane protein</topology>
    </subcellularLocation>
</comment>
<evidence type="ECO:0000256" key="3">
    <source>
        <dbReference type="ARBA" id="ARBA00022475"/>
    </source>
</evidence>
<dbReference type="AlphaFoldDB" id="A0A1Y5RM19"/>
<evidence type="ECO:0000256" key="1">
    <source>
        <dbReference type="ARBA" id="ARBA00004651"/>
    </source>
</evidence>
<dbReference type="SUPFAM" id="SSF161098">
    <property type="entry name" value="MetI-like"/>
    <property type="match status" value="2"/>
</dbReference>
<dbReference type="CDD" id="cd06261">
    <property type="entry name" value="TM_PBP2"/>
    <property type="match status" value="2"/>
</dbReference>